<accession>A0A495W201</accession>
<gene>
    <name evidence="1" type="ORF">C8E97_3818</name>
</gene>
<evidence type="ECO:0000313" key="2">
    <source>
        <dbReference type="Proteomes" id="UP000282084"/>
    </source>
</evidence>
<dbReference type="AlphaFoldDB" id="A0A495W201"/>
<evidence type="ECO:0000313" key="1">
    <source>
        <dbReference type="EMBL" id="RKT55160.1"/>
    </source>
</evidence>
<reference evidence="1 2" key="1">
    <citation type="submission" date="2018-10" db="EMBL/GenBank/DDBJ databases">
        <title>Sequencing the genomes of 1000 actinobacteria strains.</title>
        <authorList>
            <person name="Klenk H.-P."/>
        </authorList>
    </citation>
    <scope>NUCLEOTIDE SEQUENCE [LARGE SCALE GENOMIC DNA]</scope>
    <source>
        <strain evidence="1 2">DSM 43800</strain>
    </source>
</reference>
<dbReference type="EMBL" id="RBXO01000001">
    <property type="protein sequence ID" value="RKT55160.1"/>
    <property type="molecule type" value="Genomic_DNA"/>
</dbReference>
<name>A0A495W201_9PSEU</name>
<dbReference type="Proteomes" id="UP000282084">
    <property type="component" value="Unassembled WGS sequence"/>
</dbReference>
<organism evidence="1 2">
    <name type="scientific">Saccharothrix australiensis</name>
    <dbReference type="NCBI Taxonomy" id="2072"/>
    <lineage>
        <taxon>Bacteria</taxon>
        <taxon>Bacillati</taxon>
        <taxon>Actinomycetota</taxon>
        <taxon>Actinomycetes</taxon>
        <taxon>Pseudonocardiales</taxon>
        <taxon>Pseudonocardiaceae</taxon>
        <taxon>Saccharothrix</taxon>
    </lineage>
</organism>
<comment type="caution">
    <text evidence="1">The sequence shown here is derived from an EMBL/GenBank/DDBJ whole genome shotgun (WGS) entry which is preliminary data.</text>
</comment>
<proteinExistence type="predicted"/>
<sequence length="112" mass="12123">MRLVVLPQALVAMVPPMGNLLVGYGVIAFAAGDGVIRPRPAAVTRATPWHRYRAVRVAAASWQRHRCGRAPRVPALCRNAFPVAHPAMRATRMAYWQPILAGYHPNGGFSGG</sequence>
<dbReference type="RefSeq" id="WP_246018993.1">
    <property type="nucleotide sequence ID" value="NZ_RBXO01000001.1"/>
</dbReference>
<keyword evidence="2" id="KW-1185">Reference proteome</keyword>
<protein>
    <submittedName>
        <fullName evidence="1">Uncharacterized protein</fullName>
    </submittedName>
</protein>